<dbReference type="Proteomes" id="UP000001941">
    <property type="component" value="Chromosome"/>
</dbReference>
<protein>
    <submittedName>
        <fullName evidence="1">Uncharacterized protein</fullName>
    </submittedName>
</protein>
<dbReference type="KEGG" id="mhu:Mhun_1089"/>
<dbReference type="InParanoid" id="Q2FQ82"/>
<sequence length="187" mass="21152">MSRPVTWQCVMDRCPFLVWQVYKGLKNPISVRRRRFCSLAGCIPAYLSVCPRETKAAGLCYALMNTSHKRTETSWFHCGRISINDGHLVVILHDAGEFVIDVKQAMMMFFGFGFCPVYARIGEERVMRGYLFRSPGRWGCGLCIDGEEYVTPILLICRILSGGEGTTPVFRAVRYEGTSTCSSHLIF</sequence>
<organism evidence="1 2">
    <name type="scientific">Methanospirillum hungatei JF-1 (strain ATCC 27890 / DSM 864 / NBRC 100397 / JF-1)</name>
    <dbReference type="NCBI Taxonomy" id="323259"/>
    <lineage>
        <taxon>Archaea</taxon>
        <taxon>Methanobacteriati</taxon>
        <taxon>Methanobacteriota</taxon>
        <taxon>Stenosarchaea group</taxon>
        <taxon>Methanomicrobia</taxon>
        <taxon>Methanomicrobiales</taxon>
        <taxon>Methanospirillaceae</taxon>
        <taxon>Methanospirillum</taxon>
    </lineage>
</organism>
<dbReference type="EMBL" id="CP000254">
    <property type="protein sequence ID" value="ABD40838.1"/>
    <property type="molecule type" value="Genomic_DNA"/>
</dbReference>
<dbReference type="HOGENOM" id="CLU_1444678_0_0_2"/>
<dbReference type="EnsemblBacteria" id="ABD40838">
    <property type="protein sequence ID" value="ABD40838"/>
    <property type="gene ID" value="Mhun_1089"/>
</dbReference>
<dbReference type="GeneID" id="3922229"/>
<dbReference type="STRING" id="323259.Mhun_1089"/>
<dbReference type="RefSeq" id="WP_011448116.1">
    <property type="nucleotide sequence ID" value="NC_007796.1"/>
</dbReference>
<gene>
    <name evidence="1" type="ordered locus">Mhun_1089</name>
</gene>
<keyword evidence="2" id="KW-1185">Reference proteome</keyword>
<evidence type="ECO:0000313" key="2">
    <source>
        <dbReference type="Proteomes" id="UP000001941"/>
    </source>
</evidence>
<accession>Q2FQ82</accession>
<proteinExistence type="predicted"/>
<dbReference type="AlphaFoldDB" id="Q2FQ82"/>
<reference evidence="2" key="1">
    <citation type="journal article" date="2016" name="Stand. Genomic Sci.">
        <title>Complete genome sequence of Methanospirillum hungatei type strain JF1.</title>
        <authorList>
            <person name="Gunsalus R.P."/>
            <person name="Cook L.E."/>
            <person name="Crable B."/>
            <person name="Rohlin L."/>
            <person name="McDonald E."/>
            <person name="Mouttaki H."/>
            <person name="Sieber J.R."/>
            <person name="Poweleit N."/>
            <person name="Zhou H."/>
            <person name="Lapidus A.L."/>
            <person name="Daligault H.E."/>
            <person name="Land M."/>
            <person name="Gilna P."/>
            <person name="Ivanova N."/>
            <person name="Kyrpides N."/>
            <person name="Culley D.E."/>
            <person name="McInerney M.J."/>
        </authorList>
    </citation>
    <scope>NUCLEOTIDE SEQUENCE [LARGE SCALE GENOMIC DNA]</scope>
    <source>
        <strain evidence="2">ATCC 27890 / DSM 864 / NBRC 100397 / JF-1</strain>
    </source>
</reference>
<name>Q2FQ82_METHJ</name>
<evidence type="ECO:0000313" key="1">
    <source>
        <dbReference type="EMBL" id="ABD40838.1"/>
    </source>
</evidence>